<proteinExistence type="predicted"/>
<name>A0AB33L3P1_9FLAO</name>
<sequence length="417" mass="46289">MFNTSNLVFAKDADCLTGGTTYWECSFGFNHAPGTCNATSYEYVIDLEYGECDNGGNDDGVIINPTNPSEGGSSGGGADGGIVTAPDTTPYTQELKDFVSGTLNLADEGVKSYYTSNSNITNTINNYLIQKGFSDFSKFEAMLNLEFGFSLGLNYESFVWAFNNKESEEVKAVKDFLAVNTTTEAKTFVKKVIDIHMGKIEEDIIDDINNPCVGDIIKELQKKDTYGALVPDLKGKGHLSEMVLDLFGECKNYDLTINVAQLGTNSQGFPKNAETKGIESITLDTDLVKDATKLSIAKTLIHESLHVYINFKTYQDREPSLVILLNKYYQKYRVSYPDDVANNLTQHQFISQYVEAMAYSLSAYDNHQQSMDYYTAMSWGGLESSDAYKKLPNKTAIQKIINNERYAKSDAKSTKCK</sequence>
<dbReference type="EMBL" id="AP035888">
    <property type="protein sequence ID" value="BFP68220.1"/>
    <property type="molecule type" value="Genomic_DNA"/>
</dbReference>
<gene>
    <name evidence="2" type="ORF">Pbs1_15630</name>
</gene>
<organism evidence="2">
    <name type="scientific">Tenacibaculum sp. Pbs-1</name>
    <dbReference type="NCBI Taxonomy" id="3238748"/>
    <lineage>
        <taxon>Bacteria</taxon>
        <taxon>Pseudomonadati</taxon>
        <taxon>Bacteroidota</taxon>
        <taxon>Flavobacteriia</taxon>
        <taxon>Flavobacteriales</taxon>
        <taxon>Flavobacteriaceae</taxon>
        <taxon>Tenacibaculum</taxon>
    </lineage>
</organism>
<reference evidence="2" key="1">
    <citation type="submission" date="2024-08" db="EMBL/GenBank/DDBJ databases">
        <title>Whole genome sequence of Tenacibaculum sp. strain pbs-1 associated with black-spot shell disease in Akoya pearl oysters.</title>
        <authorList>
            <person name="Sakatoku A."/>
            <person name="Suzuki T."/>
            <person name="Hatano K."/>
            <person name="Seki M."/>
            <person name="Tanaka D."/>
            <person name="Nakamura S."/>
            <person name="Suzuki N."/>
            <person name="Isshiki T."/>
        </authorList>
    </citation>
    <scope>NUCLEOTIDE SEQUENCE</scope>
    <source>
        <strain evidence="2">Pbs-1</strain>
    </source>
</reference>
<evidence type="ECO:0000313" key="2">
    <source>
        <dbReference type="EMBL" id="BFP68220.1"/>
    </source>
</evidence>
<accession>A0AB33L3P1</accession>
<dbReference type="AlphaFoldDB" id="A0AB33L3P1"/>
<feature type="region of interest" description="Disordered" evidence="1">
    <location>
        <begin position="64"/>
        <end position="83"/>
    </location>
</feature>
<evidence type="ECO:0000256" key="1">
    <source>
        <dbReference type="SAM" id="MobiDB-lite"/>
    </source>
</evidence>
<evidence type="ECO:0008006" key="3">
    <source>
        <dbReference type="Google" id="ProtNLM"/>
    </source>
</evidence>
<protein>
    <recommendedName>
        <fullName evidence="3">SprT-like domain-containing protein</fullName>
    </recommendedName>
</protein>